<dbReference type="GO" id="GO:0016831">
    <property type="term" value="F:carboxy-lyase activity"/>
    <property type="evidence" value="ECO:0007669"/>
    <property type="project" value="InterPro"/>
</dbReference>
<reference evidence="3 4" key="1">
    <citation type="submission" date="2019-12" db="EMBL/GenBank/DDBJ databases">
        <title>Sequence classification of anaerobic respiratory reductive dehalogenases: First we see many, then we see few.</title>
        <authorList>
            <person name="Molenda O."/>
            <person name="Puentes Jacome L.A."/>
            <person name="Cao X."/>
            <person name="Nesbo C.L."/>
            <person name="Tang S."/>
            <person name="Morson N."/>
            <person name="Patron J."/>
            <person name="Lomheim L."/>
            <person name="Wishart D.S."/>
            <person name="Edwards E.A."/>
        </authorList>
    </citation>
    <scope>NUCLEOTIDE SEQUENCE [LARGE SCALE GENOMIC DNA]</scope>
    <source>
        <strain evidence="3 4">12DCA</strain>
    </source>
</reference>
<evidence type="ECO:0000256" key="1">
    <source>
        <dbReference type="ARBA" id="ARBA00023239"/>
    </source>
</evidence>
<dbReference type="RefSeq" id="WP_019225816.1">
    <property type="nucleotide sequence ID" value="NZ_CP046996.1"/>
</dbReference>
<evidence type="ECO:0000313" key="4">
    <source>
        <dbReference type="Proteomes" id="UP000430508"/>
    </source>
</evidence>
<dbReference type="AlphaFoldDB" id="A0A857DHV4"/>
<dbReference type="InterPro" id="IPR032466">
    <property type="entry name" value="Metal_Hydrolase"/>
</dbReference>
<dbReference type="GO" id="GO:0019748">
    <property type="term" value="P:secondary metabolic process"/>
    <property type="evidence" value="ECO:0007669"/>
    <property type="project" value="TreeGrafter"/>
</dbReference>
<dbReference type="GO" id="GO:0016787">
    <property type="term" value="F:hydrolase activity"/>
    <property type="evidence" value="ECO:0007669"/>
    <property type="project" value="UniProtKB-KW"/>
</dbReference>
<dbReference type="InterPro" id="IPR032465">
    <property type="entry name" value="ACMSD"/>
</dbReference>
<evidence type="ECO:0000259" key="2">
    <source>
        <dbReference type="Pfam" id="PF04909"/>
    </source>
</evidence>
<dbReference type="Proteomes" id="UP000430508">
    <property type="component" value="Chromosome"/>
</dbReference>
<name>A0A857DHV4_9FIRM</name>
<gene>
    <name evidence="3" type="ORF">GQ588_06810</name>
</gene>
<keyword evidence="3" id="KW-0378">Hydrolase</keyword>
<feature type="domain" description="Amidohydrolase-related" evidence="2">
    <location>
        <begin position="52"/>
        <end position="330"/>
    </location>
</feature>
<organism evidence="3 4">
    <name type="scientific">Dehalobacter restrictus</name>
    <dbReference type="NCBI Taxonomy" id="55583"/>
    <lineage>
        <taxon>Bacteria</taxon>
        <taxon>Bacillati</taxon>
        <taxon>Bacillota</taxon>
        <taxon>Clostridia</taxon>
        <taxon>Eubacteriales</taxon>
        <taxon>Desulfitobacteriaceae</taxon>
        <taxon>Dehalobacter</taxon>
    </lineage>
</organism>
<dbReference type="GO" id="GO:0005829">
    <property type="term" value="C:cytosol"/>
    <property type="evidence" value="ECO:0007669"/>
    <property type="project" value="TreeGrafter"/>
</dbReference>
<proteinExistence type="predicted"/>
<evidence type="ECO:0000313" key="3">
    <source>
        <dbReference type="EMBL" id="QHA00363.1"/>
    </source>
</evidence>
<dbReference type="EMBL" id="CP046996">
    <property type="protein sequence ID" value="QHA00363.1"/>
    <property type="molecule type" value="Genomic_DNA"/>
</dbReference>
<keyword evidence="1" id="KW-0456">Lyase</keyword>
<dbReference type="Gene3D" id="3.20.20.140">
    <property type="entry name" value="Metal-dependent hydrolases"/>
    <property type="match status" value="1"/>
</dbReference>
<dbReference type="SUPFAM" id="SSF51556">
    <property type="entry name" value="Metallo-dependent hydrolases"/>
    <property type="match status" value="1"/>
</dbReference>
<accession>A0A857DHV4</accession>
<dbReference type="PANTHER" id="PTHR21240:SF30">
    <property type="entry name" value="AMIDOHYDROLASE-RELATED DOMAIN-CONTAINING PROTEIN-RELATED"/>
    <property type="match status" value="1"/>
</dbReference>
<dbReference type="PANTHER" id="PTHR21240">
    <property type="entry name" value="2-AMINO-3-CARBOXYLMUCONATE-6-SEMIALDEHYDE DECARBOXYLASE"/>
    <property type="match status" value="1"/>
</dbReference>
<sequence length="330" mass="36905">MKIITIEEHVNNKEITAASWKNLLQMTPYISDSHSPGLSYYTTSTDGNVEEKWLESMDAGKIDMQVLSYTTATQLIPAPEAVSIAQAANNEMAERVKRYPDRFAAFATLPWADPKAAADELERTVKELNFKGVLLSGRPSADATFLDNPKFEPVLEMANFLKVPIYMHPGFPARTVQEAYYAGLDPVVSARLSAFGWGWHAEVGVHMLRMILAGIFEKYPDLQLIAGHWGEMVPFFLARLDEALSKEATHLPKTISETFINHVYVTPSGMFTLPHFQFILQVLGADRIIFSVDYPYIGNENARAFLENAPISPSDKEKIAHGNAERLLKL</sequence>
<dbReference type="InterPro" id="IPR006680">
    <property type="entry name" value="Amidohydro-rel"/>
</dbReference>
<protein>
    <submittedName>
        <fullName evidence="3">Amidohydrolase family protein</fullName>
    </submittedName>
</protein>
<dbReference type="Pfam" id="PF04909">
    <property type="entry name" value="Amidohydro_2"/>
    <property type="match status" value="1"/>
</dbReference>